<reference evidence="2" key="1">
    <citation type="journal article" date="2022" name="bioRxiv">
        <title>Sequencing and chromosome-scale assembly of the giantPleurodeles waltlgenome.</title>
        <authorList>
            <person name="Brown T."/>
            <person name="Elewa A."/>
            <person name="Iarovenko S."/>
            <person name="Subramanian E."/>
            <person name="Araus A.J."/>
            <person name="Petzold A."/>
            <person name="Susuki M."/>
            <person name="Suzuki K.-i.T."/>
            <person name="Hayashi T."/>
            <person name="Toyoda A."/>
            <person name="Oliveira C."/>
            <person name="Osipova E."/>
            <person name="Leigh N.D."/>
            <person name="Simon A."/>
            <person name="Yun M.H."/>
        </authorList>
    </citation>
    <scope>NUCLEOTIDE SEQUENCE</scope>
    <source>
        <strain evidence="2">20211129_DDA</strain>
        <tissue evidence="2">Liver</tissue>
    </source>
</reference>
<keyword evidence="3" id="KW-1185">Reference proteome</keyword>
<organism evidence="2 3">
    <name type="scientific">Pleurodeles waltl</name>
    <name type="common">Iberian ribbed newt</name>
    <dbReference type="NCBI Taxonomy" id="8319"/>
    <lineage>
        <taxon>Eukaryota</taxon>
        <taxon>Metazoa</taxon>
        <taxon>Chordata</taxon>
        <taxon>Craniata</taxon>
        <taxon>Vertebrata</taxon>
        <taxon>Euteleostomi</taxon>
        <taxon>Amphibia</taxon>
        <taxon>Batrachia</taxon>
        <taxon>Caudata</taxon>
        <taxon>Salamandroidea</taxon>
        <taxon>Salamandridae</taxon>
        <taxon>Pleurodelinae</taxon>
        <taxon>Pleurodeles</taxon>
    </lineage>
</organism>
<feature type="region of interest" description="Disordered" evidence="1">
    <location>
        <begin position="1"/>
        <end position="51"/>
    </location>
</feature>
<protein>
    <submittedName>
        <fullName evidence="2">Uncharacterized protein</fullName>
    </submittedName>
</protein>
<dbReference type="AlphaFoldDB" id="A0AAV7T8P6"/>
<evidence type="ECO:0000313" key="3">
    <source>
        <dbReference type="Proteomes" id="UP001066276"/>
    </source>
</evidence>
<evidence type="ECO:0000313" key="2">
    <source>
        <dbReference type="EMBL" id="KAJ1172798.1"/>
    </source>
</evidence>
<dbReference type="EMBL" id="JANPWB010000007">
    <property type="protein sequence ID" value="KAJ1172798.1"/>
    <property type="molecule type" value="Genomic_DNA"/>
</dbReference>
<name>A0AAV7T8P6_PLEWA</name>
<feature type="region of interest" description="Disordered" evidence="1">
    <location>
        <begin position="115"/>
        <end position="138"/>
    </location>
</feature>
<feature type="compositionally biased region" description="Polar residues" evidence="1">
    <location>
        <begin position="119"/>
        <end position="135"/>
    </location>
</feature>
<gene>
    <name evidence="2" type="ORF">NDU88_004640</name>
</gene>
<sequence>MVTAGTPRPLHTRRCKDPPAATLEGEVETRDNTPPPRPPRDGVTSCFPSGARPLAAAGIDAAGPATAPFLSRCLRITHPVRAGRERRGAHKGGLGSQTPPGCPTAGLQLTREPGCATAQGRQHSTHNPTQSSAGTNLVGEQREITNYPGLQLVAVL</sequence>
<accession>A0AAV7T8P6</accession>
<proteinExistence type="predicted"/>
<evidence type="ECO:0000256" key="1">
    <source>
        <dbReference type="SAM" id="MobiDB-lite"/>
    </source>
</evidence>
<feature type="region of interest" description="Disordered" evidence="1">
    <location>
        <begin position="81"/>
        <end position="100"/>
    </location>
</feature>
<dbReference type="Proteomes" id="UP001066276">
    <property type="component" value="Chromosome 4_1"/>
</dbReference>
<comment type="caution">
    <text evidence="2">The sequence shown here is derived from an EMBL/GenBank/DDBJ whole genome shotgun (WGS) entry which is preliminary data.</text>
</comment>